<dbReference type="STRING" id="1314790.A0A1Y1XWB3"/>
<feature type="chain" id="PRO_5013118787" evidence="2">
    <location>
        <begin position="21"/>
        <end position="508"/>
    </location>
</feature>
<feature type="compositionally biased region" description="Polar residues" evidence="1">
    <location>
        <begin position="223"/>
        <end position="235"/>
    </location>
</feature>
<sequence length="508" mass="53404">MRFSSSRILFAFSSIVAVQAAVIRRHNGEDHGTSVVSDEKYNQNTDSALIYNPHDIRGSGSGGAGPDDNPVKNQKSKKKPKKCHKSKVALEDHKPSPNSASDAGESHNDPPKYDHDDDSGVDAYDDSSNKYEDNYQPESDYEGDNAGGEGDGNSNDYYPEKGSFDEDMSTHKPDEDGGAKPNSEDTKGDYDHPEESGEEAPSIDEDTPSYVPGDDTYDKNVSEEPSQQNIDSTYEGSEGQGGGYNYDAGMNDHKSGDDCKNHDKVREDHIDIASEEKPYCEGTKACGQEQYPASDPYSPMKDTTHEMNASYSGDGGGSEDAYQPSNYSGSGDGGSPDGSDSESYRCSMSGDGGSPDGSDTAPSAQKDAYSTKDVYQPSNHSGSGDGGSPAGSDAAPNAQNDAYSTKDVYQPSNHSGSGGAGSPTGSDAAPNAQNDAYSTKDMYQPSNYSGSGDGGSPAGSDAAPNAQKDIYSTKGEYQPSNYSGSGDGGSPAGSDSAPMYQTNDYSVY</sequence>
<feature type="compositionally biased region" description="Basic and acidic residues" evidence="1">
    <location>
        <begin position="158"/>
        <end position="195"/>
    </location>
</feature>
<dbReference type="EMBL" id="MCFE01000404">
    <property type="protein sequence ID" value="ORX90039.1"/>
    <property type="molecule type" value="Genomic_DNA"/>
</dbReference>
<feature type="compositionally biased region" description="Basic and acidic residues" evidence="1">
    <location>
        <begin position="30"/>
        <end position="41"/>
    </location>
</feature>
<evidence type="ECO:0000313" key="3">
    <source>
        <dbReference type="EMBL" id="ORX90039.1"/>
    </source>
</evidence>
<keyword evidence="2" id="KW-0732">Signal</keyword>
<feature type="compositionally biased region" description="Acidic residues" evidence="1">
    <location>
        <begin position="196"/>
        <end position="207"/>
    </location>
</feature>
<feature type="compositionally biased region" description="Basic residues" evidence="1">
    <location>
        <begin position="74"/>
        <end position="87"/>
    </location>
</feature>
<accession>A0A1Y1XWB3</accession>
<feature type="signal peptide" evidence="2">
    <location>
        <begin position="1"/>
        <end position="20"/>
    </location>
</feature>
<evidence type="ECO:0000313" key="4">
    <source>
        <dbReference type="Proteomes" id="UP000193498"/>
    </source>
</evidence>
<evidence type="ECO:0000256" key="1">
    <source>
        <dbReference type="SAM" id="MobiDB-lite"/>
    </source>
</evidence>
<feature type="compositionally biased region" description="Basic and acidic residues" evidence="1">
    <location>
        <begin position="104"/>
        <end position="115"/>
    </location>
</feature>
<feature type="compositionally biased region" description="Basic and acidic residues" evidence="1">
    <location>
        <begin position="250"/>
        <end position="279"/>
    </location>
</feature>
<gene>
    <name evidence="3" type="ORF">K493DRAFT_305279</name>
</gene>
<feature type="region of interest" description="Disordered" evidence="1">
    <location>
        <begin position="30"/>
        <end position="508"/>
    </location>
</feature>
<reference evidence="3 4" key="1">
    <citation type="submission" date="2016-07" db="EMBL/GenBank/DDBJ databases">
        <title>Pervasive Adenine N6-methylation of Active Genes in Fungi.</title>
        <authorList>
            <consortium name="DOE Joint Genome Institute"/>
            <person name="Mondo S.J."/>
            <person name="Dannebaum R.O."/>
            <person name="Kuo R.C."/>
            <person name="Labutti K."/>
            <person name="Haridas S."/>
            <person name="Kuo A."/>
            <person name="Salamov A."/>
            <person name="Ahrendt S.R."/>
            <person name="Lipzen A."/>
            <person name="Sullivan W."/>
            <person name="Andreopoulos W.B."/>
            <person name="Clum A."/>
            <person name="Lindquist E."/>
            <person name="Daum C."/>
            <person name="Ramamoorthy G.K."/>
            <person name="Gryganskyi A."/>
            <person name="Culley D."/>
            <person name="Magnuson J.K."/>
            <person name="James T.Y."/>
            <person name="O'Malley M.A."/>
            <person name="Stajich J.E."/>
            <person name="Spatafora J.W."/>
            <person name="Visel A."/>
            <person name="Grigoriev I.V."/>
        </authorList>
    </citation>
    <scope>NUCLEOTIDE SEQUENCE [LARGE SCALE GENOMIC DNA]</scope>
    <source>
        <strain evidence="3 4">CBS 931.73</strain>
    </source>
</reference>
<dbReference type="InParanoid" id="A0A1Y1XWB3"/>
<dbReference type="Proteomes" id="UP000193498">
    <property type="component" value="Unassembled WGS sequence"/>
</dbReference>
<feature type="compositionally biased region" description="Polar residues" evidence="1">
    <location>
        <begin position="499"/>
        <end position="508"/>
    </location>
</feature>
<protein>
    <submittedName>
        <fullName evidence="3">Uncharacterized protein</fullName>
    </submittedName>
</protein>
<comment type="caution">
    <text evidence="3">The sequence shown here is derived from an EMBL/GenBank/DDBJ whole genome shotgun (WGS) entry which is preliminary data.</text>
</comment>
<keyword evidence="4" id="KW-1185">Reference proteome</keyword>
<evidence type="ECO:0000256" key="2">
    <source>
        <dbReference type="SAM" id="SignalP"/>
    </source>
</evidence>
<organism evidence="3 4">
    <name type="scientific">Basidiobolus meristosporus CBS 931.73</name>
    <dbReference type="NCBI Taxonomy" id="1314790"/>
    <lineage>
        <taxon>Eukaryota</taxon>
        <taxon>Fungi</taxon>
        <taxon>Fungi incertae sedis</taxon>
        <taxon>Zoopagomycota</taxon>
        <taxon>Entomophthoromycotina</taxon>
        <taxon>Basidiobolomycetes</taxon>
        <taxon>Basidiobolales</taxon>
        <taxon>Basidiobolaceae</taxon>
        <taxon>Basidiobolus</taxon>
    </lineage>
</organism>
<feature type="compositionally biased region" description="Acidic residues" evidence="1">
    <location>
        <begin position="116"/>
        <end position="125"/>
    </location>
</feature>
<proteinExistence type="predicted"/>
<dbReference type="AlphaFoldDB" id="A0A1Y1XWB3"/>
<name>A0A1Y1XWB3_9FUNG</name>